<keyword evidence="1" id="KW-0418">Kinase</keyword>
<sequence>MAYVLCCLTTISMYFIILFVDNISANNRYYLVSKVQKSIQPLYGKYTFHSNKSNMIKVIGFNINVHGQTFKSFNLLLSGEVYMANEFRNGSSMRSFKIVGGEYNFQPVITTYHNDSFVIMWPLYSICEFNPYTSFTVYMRIYGNGNVEYYIANVWHITENCFLQMEILDGFCQMNTDGSVTMVEKKVRKLASYSSSRIFLRNRFEFTPRSNITVDYWDYTSYDVSEKSNFSGQQEKIEFNHHYNKSIMIRDIGFVINLHGHILKSAHISQHGVVNMADEFRNGISMRSFGIVGAISRDGAFATATKNDSFHIMWYNLKICKFDSETLVDLQMSFHRDGIVQFELVFQRPTNCYLTMEILDGFCQMNTDGSVTMVEKKVRKLASYSSSRIFLRNRFEFTPRSSLSWVY</sequence>
<gene>
    <name evidence="1" type="primary">cask</name>
</gene>
<reference evidence="1" key="2">
    <citation type="submission" date="2009-03" db="EMBL/GenBank/DDBJ databases">
        <authorList>
            <person name="Gang L."/>
        </authorList>
    </citation>
    <scope>NUCLEOTIDE SEQUENCE</scope>
    <source>
        <strain evidence="1">Anhui</strain>
    </source>
</reference>
<dbReference type="GO" id="GO:0004674">
    <property type="term" value="F:protein serine/threonine kinase activity"/>
    <property type="evidence" value="ECO:0007669"/>
    <property type="project" value="UniProtKB-EC"/>
</dbReference>
<protein>
    <submittedName>
        <fullName evidence="1">Calcium/calmodulin-dependent serine protein kinase (MAGUK family)</fullName>
        <ecNumber evidence="1">2.7.11.1</ecNumber>
    </submittedName>
</protein>
<dbReference type="EC" id="2.7.11.1" evidence="1"/>
<organism evidence="1">
    <name type="scientific">Schistosoma japonicum</name>
    <name type="common">Blood fluke</name>
    <dbReference type="NCBI Taxonomy" id="6182"/>
    <lineage>
        <taxon>Eukaryota</taxon>
        <taxon>Metazoa</taxon>
        <taxon>Spiralia</taxon>
        <taxon>Lophotrochozoa</taxon>
        <taxon>Platyhelminthes</taxon>
        <taxon>Trematoda</taxon>
        <taxon>Digenea</taxon>
        <taxon>Strigeidida</taxon>
        <taxon>Schistosomatoidea</taxon>
        <taxon>Schistosomatidae</taxon>
        <taxon>Schistosoma</taxon>
    </lineage>
</organism>
<evidence type="ECO:0000313" key="1">
    <source>
        <dbReference type="EMBL" id="CAX77301.1"/>
    </source>
</evidence>
<dbReference type="EMBL" id="FN321575">
    <property type="protein sequence ID" value="CAX77301.1"/>
    <property type="molecule type" value="mRNA"/>
</dbReference>
<dbReference type="AlphaFoldDB" id="C1LRH3"/>
<keyword evidence="1" id="KW-0808">Transferase</keyword>
<proteinExistence type="evidence at transcript level"/>
<accession>C1LRH3</accession>
<name>C1LRH3_SCHJA</name>
<reference evidence="1" key="1">
    <citation type="journal article" date="2009" name="Nature">
        <title>The Schistosoma japonicum genome reveals features of host-parasite interplay.</title>
        <authorList>
            <person name="Liu F."/>
            <person name="Zhou Y."/>
            <person name="Wang Z.Q."/>
            <person name="Lu G."/>
            <person name="Zheng H."/>
            <person name="Brindley P.J."/>
            <person name="McManus D.P."/>
            <person name="Blair D."/>
            <person name="Zhang Q.H."/>
            <person name="Zhong Y."/>
            <person name="Wang S."/>
            <person name="Han Z.G."/>
            <person name="Chen Z."/>
        </authorList>
    </citation>
    <scope>NUCLEOTIDE SEQUENCE</scope>
    <source>
        <strain evidence="1">Anhui</strain>
    </source>
</reference>